<sequence length="251" mass="26043">MLSNAVRFLMVSAAASVVALGAAPADACSQLSSGALNFISAGTPSAAGAVFLTSVQKEEFWSDPDPIVDAVNDAANMSYYWGSTSPSSEKYYTEFTKPGAIVSLISNISNVAAGDVLVINKTVASGVQTAYGGHTVIVTGPAQQLTTALNPIYSGTVQWALPIADSTSSVHGCSTIWRDSRWTNTCSDFVAGPGTGYMRIYTDTSGVPVGHTWSVTSVSAGNYFPISSTTVPARPFVIGRLNSCPLPTPTP</sequence>
<keyword evidence="3" id="KW-1185">Reference proteome</keyword>
<dbReference type="RefSeq" id="WP_012235260.1">
    <property type="nucleotide sequence ID" value="NC_010162.1"/>
</dbReference>
<organism evidence="2 3">
    <name type="scientific">Sorangium cellulosum (strain So ce56)</name>
    <name type="common">Polyangium cellulosum (strain So ce56)</name>
    <dbReference type="NCBI Taxonomy" id="448385"/>
    <lineage>
        <taxon>Bacteria</taxon>
        <taxon>Pseudomonadati</taxon>
        <taxon>Myxococcota</taxon>
        <taxon>Polyangia</taxon>
        <taxon>Polyangiales</taxon>
        <taxon>Polyangiaceae</taxon>
        <taxon>Sorangium</taxon>
    </lineage>
</organism>
<feature type="chain" id="PRO_5002735800" evidence="1">
    <location>
        <begin position="28"/>
        <end position="251"/>
    </location>
</feature>
<evidence type="ECO:0000313" key="3">
    <source>
        <dbReference type="Proteomes" id="UP000002139"/>
    </source>
</evidence>
<dbReference type="AlphaFoldDB" id="A9G775"/>
<keyword evidence="1" id="KW-0732">Signal</keyword>
<evidence type="ECO:0000313" key="2">
    <source>
        <dbReference type="EMBL" id="CAN92787.1"/>
    </source>
</evidence>
<dbReference type="OrthoDB" id="5518612at2"/>
<feature type="signal peptide" evidence="1">
    <location>
        <begin position="1"/>
        <end position="27"/>
    </location>
</feature>
<dbReference type="KEGG" id="scl:sce2628"/>
<evidence type="ECO:0000256" key="1">
    <source>
        <dbReference type="SAM" id="SignalP"/>
    </source>
</evidence>
<proteinExistence type="predicted"/>
<reference evidence="2 3" key="1">
    <citation type="journal article" date="2007" name="Nat. Biotechnol.">
        <title>Complete genome sequence of the myxobacterium Sorangium cellulosum.</title>
        <authorList>
            <person name="Schneiker S."/>
            <person name="Perlova O."/>
            <person name="Kaiser O."/>
            <person name="Gerth K."/>
            <person name="Alici A."/>
            <person name="Altmeyer M.O."/>
            <person name="Bartels D."/>
            <person name="Bekel T."/>
            <person name="Beyer S."/>
            <person name="Bode E."/>
            <person name="Bode H.B."/>
            <person name="Bolten C.J."/>
            <person name="Choudhuri J.V."/>
            <person name="Doss S."/>
            <person name="Elnakady Y.A."/>
            <person name="Frank B."/>
            <person name="Gaigalat L."/>
            <person name="Goesmann A."/>
            <person name="Groeger C."/>
            <person name="Gross F."/>
            <person name="Jelsbak L."/>
            <person name="Jelsbak L."/>
            <person name="Kalinowski J."/>
            <person name="Kegler C."/>
            <person name="Knauber T."/>
            <person name="Konietzny S."/>
            <person name="Kopp M."/>
            <person name="Krause L."/>
            <person name="Krug D."/>
            <person name="Linke B."/>
            <person name="Mahmud T."/>
            <person name="Martinez-Arias R."/>
            <person name="McHardy A.C."/>
            <person name="Merai M."/>
            <person name="Meyer F."/>
            <person name="Mormann S."/>
            <person name="Munoz-Dorado J."/>
            <person name="Perez J."/>
            <person name="Pradella S."/>
            <person name="Rachid S."/>
            <person name="Raddatz G."/>
            <person name="Rosenau F."/>
            <person name="Rueckert C."/>
            <person name="Sasse F."/>
            <person name="Scharfe M."/>
            <person name="Schuster S.C."/>
            <person name="Suen G."/>
            <person name="Treuner-Lange A."/>
            <person name="Velicer G.J."/>
            <person name="Vorholter F.-J."/>
            <person name="Weissman K.J."/>
            <person name="Welch R.D."/>
            <person name="Wenzel S.C."/>
            <person name="Whitworth D.E."/>
            <person name="Wilhelm S."/>
            <person name="Wittmann C."/>
            <person name="Bloecker H."/>
            <person name="Puehler A."/>
            <person name="Mueller R."/>
        </authorList>
    </citation>
    <scope>NUCLEOTIDE SEQUENCE [LARGE SCALE GENOMIC DNA]</scope>
    <source>
        <strain evidence="3">So ce56</strain>
    </source>
</reference>
<dbReference type="Proteomes" id="UP000002139">
    <property type="component" value="Chromosome"/>
</dbReference>
<name>A9G775_SORC5</name>
<dbReference type="EMBL" id="AM746676">
    <property type="protein sequence ID" value="CAN92787.1"/>
    <property type="molecule type" value="Genomic_DNA"/>
</dbReference>
<gene>
    <name evidence="2" type="ordered locus">sce2628</name>
</gene>
<dbReference type="HOGENOM" id="CLU_1165220_0_0_7"/>
<accession>A9G775</accession>
<protein>
    <submittedName>
        <fullName evidence="2">Secreted protein</fullName>
    </submittedName>
</protein>